<name>A0A167FN23_METRR</name>
<feature type="compositionally biased region" description="Polar residues" evidence="1">
    <location>
        <begin position="57"/>
        <end position="67"/>
    </location>
</feature>
<organism evidence="2 3">
    <name type="scientific">Metarhizium rileyi (strain RCEF 4871)</name>
    <name type="common">Nomuraea rileyi</name>
    <dbReference type="NCBI Taxonomy" id="1649241"/>
    <lineage>
        <taxon>Eukaryota</taxon>
        <taxon>Fungi</taxon>
        <taxon>Dikarya</taxon>
        <taxon>Ascomycota</taxon>
        <taxon>Pezizomycotina</taxon>
        <taxon>Sordariomycetes</taxon>
        <taxon>Hypocreomycetidae</taxon>
        <taxon>Hypocreales</taxon>
        <taxon>Clavicipitaceae</taxon>
        <taxon>Metarhizium</taxon>
    </lineage>
</organism>
<evidence type="ECO:0000313" key="3">
    <source>
        <dbReference type="Proteomes" id="UP000243498"/>
    </source>
</evidence>
<reference evidence="2 3" key="1">
    <citation type="journal article" date="2016" name="Genome Biol. Evol.">
        <title>Divergent and convergent evolution of fungal pathogenicity.</title>
        <authorList>
            <person name="Shang Y."/>
            <person name="Xiao G."/>
            <person name="Zheng P."/>
            <person name="Cen K."/>
            <person name="Zhan S."/>
            <person name="Wang C."/>
        </authorList>
    </citation>
    <scope>NUCLEOTIDE SEQUENCE [LARGE SCALE GENOMIC DNA]</scope>
    <source>
        <strain evidence="2 3">RCEF 4871</strain>
    </source>
</reference>
<dbReference type="AlphaFoldDB" id="A0A167FN23"/>
<feature type="region of interest" description="Disordered" evidence="1">
    <location>
        <begin position="57"/>
        <end position="93"/>
    </location>
</feature>
<proteinExistence type="predicted"/>
<dbReference type="EMBL" id="AZHC01000008">
    <property type="protein sequence ID" value="OAA45507.1"/>
    <property type="molecule type" value="Genomic_DNA"/>
</dbReference>
<comment type="caution">
    <text evidence="2">The sequence shown here is derived from an EMBL/GenBank/DDBJ whole genome shotgun (WGS) entry which is preliminary data.</text>
</comment>
<dbReference type="OrthoDB" id="3582307at2759"/>
<keyword evidence="3" id="KW-1185">Reference proteome</keyword>
<accession>A0A167FN23</accession>
<gene>
    <name evidence="2" type="ORF">NOR_03296</name>
</gene>
<evidence type="ECO:0000256" key="1">
    <source>
        <dbReference type="SAM" id="MobiDB-lite"/>
    </source>
</evidence>
<sequence>MQSWEAAENSSSSQWNMACMPRSQSQEVMCELTERPVTPLPRAVTLVIRYTQHSNGPVGSNMFSGVPQTRKEPVPKTSPSSISRAERKRHAQEEEPFAFTMSKTLLSWHRLLGLSIKDSSWYKARLREELAERRAAQTTLQKLSETADVFYTFGRARHDGYPLRRAPPFRPSHLPAYAYMVTKYTSRWMFYQIAALLCGSTRSRLVREVVNPARDFKLREVASRHQFEPDQFERVCRGLRRVWPLLP</sequence>
<evidence type="ECO:0000313" key="2">
    <source>
        <dbReference type="EMBL" id="OAA45507.1"/>
    </source>
</evidence>
<dbReference type="Proteomes" id="UP000243498">
    <property type="component" value="Unassembled WGS sequence"/>
</dbReference>
<protein>
    <submittedName>
        <fullName evidence="2">Uncharacterized protein</fullName>
    </submittedName>
</protein>